<keyword evidence="4" id="KW-0902">Two-component regulatory system</keyword>
<evidence type="ECO:0000256" key="2">
    <source>
        <dbReference type="ARBA" id="ARBA00012438"/>
    </source>
</evidence>
<dbReference type="STRING" id="692370.A6F68_02781"/>
<dbReference type="InterPro" id="IPR011006">
    <property type="entry name" value="CheY-like_superfamily"/>
</dbReference>
<dbReference type="InterPro" id="IPR004358">
    <property type="entry name" value="Sig_transdc_His_kin-like_C"/>
</dbReference>
<feature type="modified residue" description="4-aspartylphosphate" evidence="5">
    <location>
        <position position="440"/>
    </location>
</feature>
<dbReference type="InterPro" id="IPR000014">
    <property type="entry name" value="PAS"/>
</dbReference>
<dbReference type="SUPFAM" id="SSF55874">
    <property type="entry name" value="ATPase domain of HSP90 chaperone/DNA topoisomerase II/histidine kinase"/>
    <property type="match status" value="1"/>
</dbReference>
<name>A0A1B2AGL9_9SPHN</name>
<dbReference type="InterPro" id="IPR036097">
    <property type="entry name" value="HisK_dim/P_sf"/>
</dbReference>
<evidence type="ECO:0000259" key="8">
    <source>
        <dbReference type="PROSITE" id="PS50110"/>
    </source>
</evidence>
<dbReference type="EC" id="2.7.13.3" evidence="2"/>
<keyword evidence="12" id="KW-1185">Reference proteome</keyword>
<sequence>MTTPGAALDPAVVEGWVAAIDRSQFVLELAPDGTILHANALICAALGYAREELVGRRHRDIILHREEAACDGEHAHRTIFYRAKDGSELIVQATSSPIVGSDGRPERLLLLGIDMTERSALEAALERAEADRRARTTILAAMSREVRTPMSGLLGFAELLMHGELAPDQYRQARMIFDSGRTMLSLIEDLLEVSRMDDAATEVQVEPVDIGDKVRACADLMRPAAEAKGLVLRCEVDPDLPRRSACDALRLRQIVLNLIGNAVRFTPRGWVSVCVEPAWDDRTAVAISVTDTGIGMSRDEARAALGNEDPAGRLAHARPSSAGLGLTISAELARLMGGTLTLASEPGRGTRAELRLPLRPVGATAGGGARAVPLAIAREPRRDAPRVLVVEDHDVNQALALDQLQSMGARADVAADGAEAIDMLAGASRAGDPYRLVLMDLQMPGIDGIEATRRLRALGFSPEVLPIIALTANATTEHVAACLSAGMQGHLAKPTAFDSLRYALDRWAPAGAGSPPVERRRRDRAAARA</sequence>
<dbReference type="Pfam" id="PF08448">
    <property type="entry name" value="PAS_4"/>
    <property type="match status" value="1"/>
</dbReference>
<dbReference type="SMART" id="SM00388">
    <property type="entry name" value="HisKA"/>
    <property type="match status" value="1"/>
</dbReference>
<keyword evidence="11" id="KW-0808">Transferase</keyword>
<dbReference type="Gene3D" id="3.40.50.2300">
    <property type="match status" value="1"/>
</dbReference>
<dbReference type="CDD" id="cd00130">
    <property type="entry name" value="PAS"/>
    <property type="match status" value="1"/>
</dbReference>
<evidence type="ECO:0000256" key="5">
    <source>
        <dbReference type="PROSITE-ProRule" id="PRU00169"/>
    </source>
</evidence>
<dbReference type="InterPro" id="IPR000700">
    <property type="entry name" value="PAS-assoc_C"/>
</dbReference>
<accession>A0A1B2AGL9</accession>
<dbReference type="CDD" id="cd00082">
    <property type="entry name" value="HisKA"/>
    <property type="match status" value="1"/>
</dbReference>
<feature type="domain" description="Response regulatory" evidence="8">
    <location>
        <begin position="386"/>
        <end position="508"/>
    </location>
</feature>
<dbReference type="InterPro" id="IPR001610">
    <property type="entry name" value="PAC"/>
</dbReference>
<dbReference type="SMART" id="SM00086">
    <property type="entry name" value="PAC"/>
    <property type="match status" value="1"/>
</dbReference>
<dbReference type="CDD" id="cd17546">
    <property type="entry name" value="REC_hyHK_CKI1_RcsC-like"/>
    <property type="match status" value="1"/>
</dbReference>
<dbReference type="AlphaFoldDB" id="A0A1B2AGL9"/>
<dbReference type="InterPro" id="IPR003594">
    <property type="entry name" value="HATPase_dom"/>
</dbReference>
<feature type="compositionally biased region" description="Basic and acidic residues" evidence="6">
    <location>
        <begin position="517"/>
        <end position="529"/>
    </location>
</feature>
<dbReference type="SMART" id="SM00448">
    <property type="entry name" value="REC"/>
    <property type="match status" value="1"/>
</dbReference>
<dbReference type="SUPFAM" id="SSF55785">
    <property type="entry name" value="PYP-like sensor domain (PAS domain)"/>
    <property type="match status" value="1"/>
</dbReference>
<dbReference type="InterPro" id="IPR013656">
    <property type="entry name" value="PAS_4"/>
</dbReference>
<evidence type="ECO:0000313" key="11">
    <source>
        <dbReference type="EMBL" id="ANY21271.1"/>
    </source>
</evidence>
<dbReference type="PANTHER" id="PTHR45339:SF1">
    <property type="entry name" value="HYBRID SIGNAL TRANSDUCTION HISTIDINE KINASE J"/>
    <property type="match status" value="1"/>
</dbReference>
<evidence type="ECO:0000256" key="3">
    <source>
        <dbReference type="ARBA" id="ARBA00022553"/>
    </source>
</evidence>
<feature type="domain" description="PAC" evidence="10">
    <location>
        <begin position="74"/>
        <end position="127"/>
    </location>
</feature>
<dbReference type="EMBL" id="CP016591">
    <property type="protein sequence ID" value="ANY21271.1"/>
    <property type="molecule type" value="Genomic_DNA"/>
</dbReference>
<dbReference type="PROSITE" id="PS50109">
    <property type="entry name" value="HIS_KIN"/>
    <property type="match status" value="1"/>
</dbReference>
<dbReference type="PRINTS" id="PR00344">
    <property type="entry name" value="BCTRLSENSOR"/>
</dbReference>
<dbReference type="InterPro" id="IPR036890">
    <property type="entry name" value="HATPase_C_sf"/>
</dbReference>
<keyword evidence="3 5" id="KW-0597">Phosphoprotein</keyword>
<comment type="catalytic activity">
    <reaction evidence="1">
        <text>ATP + protein L-histidine = ADP + protein N-phospho-L-histidine.</text>
        <dbReference type="EC" id="2.7.13.3"/>
    </reaction>
</comment>
<feature type="region of interest" description="Disordered" evidence="6">
    <location>
        <begin position="509"/>
        <end position="529"/>
    </location>
</feature>
<dbReference type="InterPro" id="IPR003661">
    <property type="entry name" value="HisK_dim/P_dom"/>
</dbReference>
<dbReference type="NCBIfam" id="TIGR00229">
    <property type="entry name" value="sensory_box"/>
    <property type="match status" value="1"/>
</dbReference>
<dbReference type="Pfam" id="PF02518">
    <property type="entry name" value="HATPase_c"/>
    <property type="match status" value="1"/>
</dbReference>
<organism evidence="11 12">
    <name type="scientific">Tsuneonella dongtanensis</name>
    <dbReference type="NCBI Taxonomy" id="692370"/>
    <lineage>
        <taxon>Bacteria</taxon>
        <taxon>Pseudomonadati</taxon>
        <taxon>Pseudomonadota</taxon>
        <taxon>Alphaproteobacteria</taxon>
        <taxon>Sphingomonadales</taxon>
        <taxon>Erythrobacteraceae</taxon>
        <taxon>Tsuneonella</taxon>
    </lineage>
</organism>
<evidence type="ECO:0000256" key="6">
    <source>
        <dbReference type="SAM" id="MobiDB-lite"/>
    </source>
</evidence>
<dbReference type="SMART" id="SM00387">
    <property type="entry name" value="HATPase_c"/>
    <property type="match status" value="1"/>
</dbReference>
<evidence type="ECO:0000256" key="4">
    <source>
        <dbReference type="ARBA" id="ARBA00023012"/>
    </source>
</evidence>
<evidence type="ECO:0000313" key="12">
    <source>
        <dbReference type="Proteomes" id="UP000092932"/>
    </source>
</evidence>
<dbReference type="KEGG" id="ado:A6F68_02781"/>
<feature type="domain" description="PAS" evidence="9">
    <location>
        <begin position="26"/>
        <end position="67"/>
    </location>
</feature>
<dbReference type="Proteomes" id="UP000092932">
    <property type="component" value="Chromosome"/>
</dbReference>
<evidence type="ECO:0000259" key="9">
    <source>
        <dbReference type="PROSITE" id="PS50112"/>
    </source>
</evidence>
<evidence type="ECO:0000256" key="1">
    <source>
        <dbReference type="ARBA" id="ARBA00000085"/>
    </source>
</evidence>
<dbReference type="Gene3D" id="3.30.565.10">
    <property type="entry name" value="Histidine kinase-like ATPase, C-terminal domain"/>
    <property type="match status" value="1"/>
</dbReference>
<dbReference type="Pfam" id="PF00512">
    <property type="entry name" value="HisKA"/>
    <property type="match status" value="1"/>
</dbReference>
<dbReference type="OrthoDB" id="9801651at2"/>
<evidence type="ECO:0000259" key="7">
    <source>
        <dbReference type="PROSITE" id="PS50109"/>
    </source>
</evidence>
<reference evidence="11 12" key="1">
    <citation type="submission" date="2016-07" db="EMBL/GenBank/DDBJ databases">
        <title>Complete genome sequence of Altererythrobacter dongtanensis KCTC 22672, a type strain with esterase isolated from tidal flat.</title>
        <authorList>
            <person name="Cheng H."/>
            <person name="Wu Y.-H."/>
            <person name="Zhou P."/>
            <person name="Huo Y.-Y."/>
            <person name="Wang C.-S."/>
            <person name="Xu X.-W."/>
        </authorList>
    </citation>
    <scope>NUCLEOTIDE SEQUENCE [LARGE SCALE GENOMIC DNA]</scope>
    <source>
        <strain evidence="11 12">KCTC 22672</strain>
    </source>
</reference>
<dbReference type="InterPro" id="IPR001789">
    <property type="entry name" value="Sig_transdc_resp-reg_receiver"/>
</dbReference>
<dbReference type="Gene3D" id="1.10.287.130">
    <property type="match status" value="1"/>
</dbReference>
<feature type="domain" description="Histidine kinase" evidence="7">
    <location>
        <begin position="141"/>
        <end position="360"/>
    </location>
</feature>
<gene>
    <name evidence="11" type="primary">arcB</name>
    <name evidence="11" type="ORF">A6F68_02781</name>
</gene>
<protein>
    <recommendedName>
        <fullName evidence="2">histidine kinase</fullName>
        <ecNumber evidence="2">2.7.13.3</ecNumber>
    </recommendedName>
</protein>
<dbReference type="GO" id="GO:0000155">
    <property type="term" value="F:phosphorelay sensor kinase activity"/>
    <property type="evidence" value="ECO:0007669"/>
    <property type="project" value="InterPro"/>
</dbReference>
<dbReference type="SUPFAM" id="SSF47384">
    <property type="entry name" value="Homodimeric domain of signal transducing histidine kinase"/>
    <property type="match status" value="1"/>
</dbReference>
<dbReference type="Pfam" id="PF00072">
    <property type="entry name" value="Response_reg"/>
    <property type="match status" value="1"/>
</dbReference>
<dbReference type="SUPFAM" id="SSF52172">
    <property type="entry name" value="CheY-like"/>
    <property type="match status" value="1"/>
</dbReference>
<dbReference type="RefSeq" id="WP_067681310.1">
    <property type="nucleotide sequence ID" value="NZ_CP016591.1"/>
</dbReference>
<dbReference type="PROSITE" id="PS50113">
    <property type="entry name" value="PAC"/>
    <property type="match status" value="1"/>
</dbReference>
<dbReference type="InterPro" id="IPR005467">
    <property type="entry name" value="His_kinase_dom"/>
</dbReference>
<dbReference type="Gene3D" id="3.30.450.20">
    <property type="entry name" value="PAS domain"/>
    <property type="match status" value="1"/>
</dbReference>
<dbReference type="PROSITE" id="PS50112">
    <property type="entry name" value="PAS"/>
    <property type="match status" value="1"/>
</dbReference>
<dbReference type="PANTHER" id="PTHR45339">
    <property type="entry name" value="HYBRID SIGNAL TRANSDUCTION HISTIDINE KINASE J"/>
    <property type="match status" value="1"/>
</dbReference>
<proteinExistence type="predicted"/>
<dbReference type="PROSITE" id="PS50110">
    <property type="entry name" value="RESPONSE_REGULATORY"/>
    <property type="match status" value="1"/>
</dbReference>
<dbReference type="InterPro" id="IPR035965">
    <property type="entry name" value="PAS-like_dom_sf"/>
</dbReference>
<evidence type="ECO:0000259" key="10">
    <source>
        <dbReference type="PROSITE" id="PS50113"/>
    </source>
</evidence>